<evidence type="ECO:0000256" key="1">
    <source>
        <dbReference type="SAM" id="MobiDB-lite"/>
    </source>
</evidence>
<evidence type="ECO:0000313" key="3">
    <source>
        <dbReference type="Proteomes" id="UP000254720"/>
    </source>
</evidence>
<name>A0A370GM59_9COXI</name>
<dbReference type="Proteomes" id="UP000254720">
    <property type="component" value="Unassembled WGS sequence"/>
</dbReference>
<gene>
    <name evidence="2" type="ORF">C8D86_10876</name>
</gene>
<accession>A0A370GM59</accession>
<evidence type="ECO:0000313" key="2">
    <source>
        <dbReference type="EMBL" id="RDI44822.1"/>
    </source>
</evidence>
<protein>
    <submittedName>
        <fullName evidence="2">Uncharacterized protein</fullName>
    </submittedName>
</protein>
<dbReference type="RefSeq" id="WP_114834166.1">
    <property type="nucleotide sequence ID" value="NZ_LR699114.1"/>
</dbReference>
<comment type="caution">
    <text evidence="2">The sequence shown here is derived from an EMBL/GenBank/DDBJ whole genome shotgun (WGS) entry which is preliminary data.</text>
</comment>
<keyword evidence="3" id="KW-1185">Reference proteome</keyword>
<feature type="region of interest" description="Disordered" evidence="1">
    <location>
        <begin position="47"/>
        <end position="66"/>
    </location>
</feature>
<sequence>MMEEPNGILNENAKPGYAAMTLNCTGLESFAHLSCLPSFDFSKKEDESKPLLFSPNKKNNTQNGFI</sequence>
<proteinExistence type="predicted"/>
<feature type="compositionally biased region" description="Polar residues" evidence="1">
    <location>
        <begin position="56"/>
        <end position="66"/>
    </location>
</feature>
<dbReference type="EMBL" id="QQAX01000008">
    <property type="protein sequence ID" value="RDI44822.1"/>
    <property type="molecule type" value="Genomic_DNA"/>
</dbReference>
<organism evidence="2 3">
    <name type="scientific">Aquicella lusitana</name>
    <dbReference type="NCBI Taxonomy" id="254246"/>
    <lineage>
        <taxon>Bacteria</taxon>
        <taxon>Pseudomonadati</taxon>
        <taxon>Pseudomonadota</taxon>
        <taxon>Gammaproteobacteria</taxon>
        <taxon>Legionellales</taxon>
        <taxon>Coxiellaceae</taxon>
        <taxon>Aquicella</taxon>
    </lineage>
</organism>
<dbReference type="AlphaFoldDB" id="A0A370GM59"/>
<reference evidence="2 3" key="1">
    <citation type="submission" date="2018-07" db="EMBL/GenBank/DDBJ databases">
        <title>Genomic Encyclopedia of Type Strains, Phase IV (KMG-IV): sequencing the most valuable type-strain genomes for metagenomic binning, comparative biology and taxonomic classification.</title>
        <authorList>
            <person name="Goeker M."/>
        </authorList>
    </citation>
    <scope>NUCLEOTIDE SEQUENCE [LARGE SCALE GENOMIC DNA]</scope>
    <source>
        <strain evidence="2 3">DSM 16500</strain>
    </source>
</reference>